<evidence type="ECO:0000313" key="3">
    <source>
        <dbReference type="Proteomes" id="UP000282759"/>
    </source>
</evidence>
<dbReference type="OrthoDB" id="1228743at2"/>
<dbReference type="Proteomes" id="UP000282759">
    <property type="component" value="Unassembled WGS sequence"/>
</dbReference>
<dbReference type="EMBL" id="SACK01000005">
    <property type="protein sequence ID" value="RVU00289.1"/>
    <property type="molecule type" value="Genomic_DNA"/>
</dbReference>
<comment type="caution">
    <text evidence="2">The sequence shown here is derived from an EMBL/GenBank/DDBJ whole genome shotgun (WGS) entry which is preliminary data.</text>
</comment>
<dbReference type="Pfam" id="PF04230">
    <property type="entry name" value="PS_pyruv_trans"/>
    <property type="match status" value="1"/>
</dbReference>
<gene>
    <name evidence="2" type="ORF">EOD41_12455</name>
</gene>
<evidence type="ECO:0000313" key="2">
    <source>
        <dbReference type="EMBL" id="RVU00289.1"/>
    </source>
</evidence>
<dbReference type="InterPro" id="IPR007345">
    <property type="entry name" value="Polysacch_pyruvyl_Trfase"/>
</dbReference>
<dbReference type="PANTHER" id="PTHR36836:SF1">
    <property type="entry name" value="COLANIC ACID BIOSYNTHESIS PROTEIN WCAK"/>
    <property type="match status" value="1"/>
</dbReference>
<dbReference type="AlphaFoldDB" id="A0A437MRM0"/>
<keyword evidence="3" id="KW-1185">Reference proteome</keyword>
<dbReference type="PANTHER" id="PTHR36836">
    <property type="entry name" value="COLANIC ACID BIOSYNTHESIS PROTEIN WCAK"/>
    <property type="match status" value="1"/>
</dbReference>
<keyword evidence="2" id="KW-0808">Transferase</keyword>
<dbReference type="RefSeq" id="WP_127705362.1">
    <property type="nucleotide sequence ID" value="NZ_SACK01000005.1"/>
</dbReference>
<proteinExistence type="predicted"/>
<feature type="domain" description="Polysaccharide pyruvyl transferase" evidence="1">
    <location>
        <begin position="15"/>
        <end position="305"/>
    </location>
</feature>
<sequence length="376" mass="42618">MKNIIFFKPGAQIENTGDLLINKSEIDVLRHYGDIIVDDSNTPEWFINAISNTLVDKKLSEVSKSSLNSTFLKNLLSGNKGGIKTRFYYVIAPGHRSAKGFKSAQRSLFAGLKNLTFKLLGGRVMRMGFSIGPFDKLNGWADSLISGTYYYFGLRDNKAITLAQQLNFSKPQYFPDLAWCYTPYPENSDIARKDSGYVVLSFRSNEYGTSHNENYLVPIVNKIKDLLRSVEGVKKIVLAYQVQYDRDAAVYMQQQLNDNFETELVDHKLLLPEAEALYRNATFVLSNRLHVLMLAFQCNTVAIPLIKLEDNKKIVGIYTDNGLGDIILDAEQESLILHASLNSTLASKERFIEIFKYASERNTQLIRQKLDTIFNA</sequence>
<reference evidence="2 3" key="1">
    <citation type="submission" date="2019-01" db="EMBL/GenBank/DDBJ databases">
        <authorList>
            <person name="Chen W.-M."/>
        </authorList>
    </citation>
    <scope>NUCLEOTIDE SEQUENCE [LARGE SCALE GENOMIC DNA]</scope>
    <source>
        <strain evidence="2 3">YBJ-36</strain>
    </source>
</reference>
<dbReference type="GO" id="GO:0016740">
    <property type="term" value="F:transferase activity"/>
    <property type="evidence" value="ECO:0007669"/>
    <property type="project" value="UniProtKB-KW"/>
</dbReference>
<name>A0A437MRM0_9SPHI</name>
<organism evidence="2 3">
    <name type="scientific">Mucilaginibacter limnophilus</name>
    <dbReference type="NCBI Taxonomy" id="1932778"/>
    <lineage>
        <taxon>Bacteria</taxon>
        <taxon>Pseudomonadati</taxon>
        <taxon>Bacteroidota</taxon>
        <taxon>Sphingobacteriia</taxon>
        <taxon>Sphingobacteriales</taxon>
        <taxon>Sphingobacteriaceae</taxon>
        <taxon>Mucilaginibacter</taxon>
    </lineage>
</organism>
<accession>A0A437MRM0</accession>
<evidence type="ECO:0000259" key="1">
    <source>
        <dbReference type="Pfam" id="PF04230"/>
    </source>
</evidence>
<protein>
    <submittedName>
        <fullName evidence="2">Polysaccharide pyruvyl transferase family protein</fullName>
    </submittedName>
</protein>